<accession>A0AAD7BE55</accession>
<evidence type="ECO:0000313" key="3">
    <source>
        <dbReference type="EMBL" id="KAJ7618435.1"/>
    </source>
</evidence>
<dbReference type="InterPro" id="IPR000719">
    <property type="entry name" value="Prot_kinase_dom"/>
</dbReference>
<sequence length="334" mass="36995">MTFSRPRHPAVRATEYSINSDMAASLTFGTARTSVEHNRKTLEVEINNFLASRSKEEPGFHNVALCLETFQVNGPNGIHDVIATEPALRMSSVLYTSAMDSLDDRVVFRQTLAGLGFIHKHGFVHRDLHVGNIAIEFPFLRTAGVAAIMQSTGHPVCHALLPMAPTSNPPPLPTYVVESAKFCQHFTLTNADTQSFVVKIIDFGCSFRSATDEPPNPYHHGPPKPPECNLLEMIPGRRLPSTPEDVPENSSNNHPWSELLERERGRLALESRDVSDLNWSAQGDVWVIGCTLLSILVRNETQCIFLFGARLWDRDSLRTSPNTSAQCQSGTGYC</sequence>
<evidence type="ECO:0000256" key="1">
    <source>
        <dbReference type="SAM" id="MobiDB-lite"/>
    </source>
</evidence>
<dbReference type="AlphaFoldDB" id="A0AAD7BE55"/>
<dbReference type="GO" id="GO:0044773">
    <property type="term" value="P:mitotic DNA damage checkpoint signaling"/>
    <property type="evidence" value="ECO:0007669"/>
    <property type="project" value="TreeGrafter"/>
</dbReference>
<dbReference type="SUPFAM" id="SSF56112">
    <property type="entry name" value="Protein kinase-like (PK-like)"/>
    <property type="match status" value="1"/>
</dbReference>
<feature type="region of interest" description="Disordered" evidence="1">
    <location>
        <begin position="236"/>
        <end position="257"/>
    </location>
</feature>
<proteinExistence type="predicted"/>
<dbReference type="PANTHER" id="PTHR44167:SF24">
    <property type="entry name" value="SERINE_THREONINE-PROTEIN KINASE CHK2"/>
    <property type="match status" value="1"/>
</dbReference>
<feature type="domain" description="Protein kinase" evidence="2">
    <location>
        <begin position="1"/>
        <end position="334"/>
    </location>
</feature>
<dbReference type="PANTHER" id="PTHR44167">
    <property type="entry name" value="OVARIAN-SPECIFIC SERINE/THREONINE-PROTEIN KINASE LOK-RELATED"/>
    <property type="match status" value="1"/>
</dbReference>
<dbReference type="GO" id="GO:0004674">
    <property type="term" value="F:protein serine/threonine kinase activity"/>
    <property type="evidence" value="ECO:0007669"/>
    <property type="project" value="TreeGrafter"/>
</dbReference>
<reference evidence="3" key="1">
    <citation type="submission" date="2023-03" db="EMBL/GenBank/DDBJ databases">
        <title>Massive genome expansion in bonnet fungi (Mycena s.s.) driven by repeated elements and novel gene families across ecological guilds.</title>
        <authorList>
            <consortium name="Lawrence Berkeley National Laboratory"/>
            <person name="Harder C.B."/>
            <person name="Miyauchi S."/>
            <person name="Viragh M."/>
            <person name="Kuo A."/>
            <person name="Thoen E."/>
            <person name="Andreopoulos B."/>
            <person name="Lu D."/>
            <person name="Skrede I."/>
            <person name="Drula E."/>
            <person name="Henrissat B."/>
            <person name="Morin E."/>
            <person name="Kohler A."/>
            <person name="Barry K."/>
            <person name="LaButti K."/>
            <person name="Morin E."/>
            <person name="Salamov A."/>
            <person name="Lipzen A."/>
            <person name="Mereny Z."/>
            <person name="Hegedus B."/>
            <person name="Baldrian P."/>
            <person name="Stursova M."/>
            <person name="Weitz H."/>
            <person name="Taylor A."/>
            <person name="Grigoriev I.V."/>
            <person name="Nagy L.G."/>
            <person name="Martin F."/>
            <person name="Kauserud H."/>
        </authorList>
    </citation>
    <scope>NUCLEOTIDE SEQUENCE</scope>
    <source>
        <strain evidence="3">9284</strain>
    </source>
</reference>
<dbReference type="Gene3D" id="1.10.510.10">
    <property type="entry name" value="Transferase(Phosphotransferase) domain 1"/>
    <property type="match status" value="1"/>
</dbReference>
<comment type="caution">
    <text evidence="3">The sequence shown here is derived from an EMBL/GenBank/DDBJ whole genome shotgun (WGS) entry which is preliminary data.</text>
</comment>
<dbReference type="GO" id="GO:0005524">
    <property type="term" value="F:ATP binding"/>
    <property type="evidence" value="ECO:0007669"/>
    <property type="project" value="InterPro"/>
</dbReference>
<evidence type="ECO:0000259" key="2">
    <source>
        <dbReference type="PROSITE" id="PS50011"/>
    </source>
</evidence>
<dbReference type="Proteomes" id="UP001221142">
    <property type="component" value="Unassembled WGS sequence"/>
</dbReference>
<dbReference type="EMBL" id="JARKIF010000019">
    <property type="protein sequence ID" value="KAJ7618435.1"/>
    <property type="molecule type" value="Genomic_DNA"/>
</dbReference>
<organism evidence="3 4">
    <name type="scientific">Roridomyces roridus</name>
    <dbReference type="NCBI Taxonomy" id="1738132"/>
    <lineage>
        <taxon>Eukaryota</taxon>
        <taxon>Fungi</taxon>
        <taxon>Dikarya</taxon>
        <taxon>Basidiomycota</taxon>
        <taxon>Agaricomycotina</taxon>
        <taxon>Agaricomycetes</taxon>
        <taxon>Agaricomycetidae</taxon>
        <taxon>Agaricales</taxon>
        <taxon>Marasmiineae</taxon>
        <taxon>Mycenaceae</taxon>
        <taxon>Roridomyces</taxon>
    </lineage>
</organism>
<keyword evidence="4" id="KW-1185">Reference proteome</keyword>
<evidence type="ECO:0000313" key="4">
    <source>
        <dbReference type="Proteomes" id="UP001221142"/>
    </source>
</evidence>
<dbReference type="PROSITE" id="PS50011">
    <property type="entry name" value="PROTEIN_KINASE_DOM"/>
    <property type="match status" value="1"/>
</dbReference>
<name>A0AAD7BE55_9AGAR</name>
<gene>
    <name evidence="3" type="ORF">FB45DRAFT_1096783</name>
</gene>
<dbReference type="GO" id="GO:0005634">
    <property type="term" value="C:nucleus"/>
    <property type="evidence" value="ECO:0007669"/>
    <property type="project" value="TreeGrafter"/>
</dbReference>
<dbReference type="InterPro" id="IPR011009">
    <property type="entry name" value="Kinase-like_dom_sf"/>
</dbReference>
<protein>
    <recommendedName>
        <fullName evidence="2">Protein kinase domain-containing protein</fullName>
    </recommendedName>
</protein>